<keyword evidence="1" id="KW-0472">Membrane</keyword>
<protein>
    <submittedName>
        <fullName evidence="2">Uncharacterized protein</fullName>
    </submittedName>
</protein>
<evidence type="ECO:0000256" key="1">
    <source>
        <dbReference type="SAM" id="Phobius"/>
    </source>
</evidence>
<accession>A0ABS8G4K5</accession>
<feature type="transmembrane region" description="Helical" evidence="1">
    <location>
        <begin position="96"/>
        <end position="115"/>
    </location>
</feature>
<evidence type="ECO:0000313" key="3">
    <source>
        <dbReference type="Proteomes" id="UP001520878"/>
    </source>
</evidence>
<proteinExistence type="predicted"/>
<dbReference type="EMBL" id="JAJEWP010000001">
    <property type="protein sequence ID" value="MCC2615448.1"/>
    <property type="molecule type" value="Genomic_DNA"/>
</dbReference>
<sequence length="116" mass="13213">MNGLLDKHSYVKLIEFTIENRNFTKVQACEVSGMSQSDFDFITHELFVLSAAQNEYVHPNQNYEWKLSPQAYFNYLQFCEYQHAIQTSNRAHWTSIAAIVISGALALGSIVVSIYG</sequence>
<comment type="caution">
    <text evidence="2">The sequence shown here is derived from an EMBL/GenBank/DDBJ whole genome shotgun (WGS) entry which is preliminary data.</text>
</comment>
<dbReference type="RefSeq" id="WP_229157348.1">
    <property type="nucleotide sequence ID" value="NZ_JAJEWP010000001.1"/>
</dbReference>
<name>A0ABS8G4K5_9ALTE</name>
<gene>
    <name evidence="2" type="ORF">LJ739_04240</name>
</gene>
<evidence type="ECO:0000313" key="2">
    <source>
        <dbReference type="EMBL" id="MCC2615448.1"/>
    </source>
</evidence>
<dbReference type="Proteomes" id="UP001520878">
    <property type="component" value="Unassembled WGS sequence"/>
</dbReference>
<keyword evidence="1" id="KW-1133">Transmembrane helix</keyword>
<keyword evidence="1" id="KW-0812">Transmembrane</keyword>
<organism evidence="2 3">
    <name type="scientific">Fluctibacter halophilus</name>
    <dbReference type="NCBI Taxonomy" id="226011"/>
    <lineage>
        <taxon>Bacteria</taxon>
        <taxon>Pseudomonadati</taxon>
        <taxon>Pseudomonadota</taxon>
        <taxon>Gammaproteobacteria</taxon>
        <taxon>Alteromonadales</taxon>
        <taxon>Alteromonadaceae</taxon>
        <taxon>Fluctibacter</taxon>
    </lineage>
</organism>
<reference evidence="2 3" key="1">
    <citation type="submission" date="2021-10" db="EMBL/GenBank/DDBJ databases">
        <title>Draft genome of Aestuariibacter halophilus JC2043.</title>
        <authorList>
            <person name="Emsley S.A."/>
            <person name="Pfannmuller K.M."/>
            <person name="Ushijima B."/>
            <person name="Saw J.H."/>
            <person name="Videau P."/>
        </authorList>
    </citation>
    <scope>NUCLEOTIDE SEQUENCE [LARGE SCALE GENOMIC DNA]</scope>
    <source>
        <strain evidence="2 3">JC2043</strain>
    </source>
</reference>
<keyword evidence="3" id="KW-1185">Reference proteome</keyword>